<dbReference type="Proteomes" id="UP000324705">
    <property type="component" value="Chromosome 7A"/>
</dbReference>
<evidence type="ECO:0000313" key="2">
    <source>
        <dbReference type="Proteomes" id="UP000324705"/>
    </source>
</evidence>
<dbReference type="AlphaFoldDB" id="A0A9R0ZPA5"/>
<name>A0A9R0ZPA5_TRITD</name>
<reference evidence="1 2" key="1">
    <citation type="submission" date="2017-09" db="EMBL/GenBank/DDBJ databases">
        <authorList>
            <consortium name="International Durum Wheat Genome Sequencing Consortium (IDWGSC)"/>
            <person name="Milanesi L."/>
        </authorList>
    </citation>
    <scope>NUCLEOTIDE SEQUENCE [LARGE SCALE GENOMIC DNA]</scope>
    <source>
        <strain evidence="2">cv. Svevo</strain>
    </source>
</reference>
<accession>A0A9R0ZPA5</accession>
<evidence type="ECO:0000313" key="1">
    <source>
        <dbReference type="EMBL" id="VAI81575.1"/>
    </source>
</evidence>
<proteinExistence type="predicted"/>
<organism evidence="1 2">
    <name type="scientific">Triticum turgidum subsp. durum</name>
    <name type="common">Durum wheat</name>
    <name type="synonym">Triticum durum</name>
    <dbReference type="NCBI Taxonomy" id="4567"/>
    <lineage>
        <taxon>Eukaryota</taxon>
        <taxon>Viridiplantae</taxon>
        <taxon>Streptophyta</taxon>
        <taxon>Embryophyta</taxon>
        <taxon>Tracheophyta</taxon>
        <taxon>Spermatophyta</taxon>
        <taxon>Magnoliopsida</taxon>
        <taxon>Liliopsida</taxon>
        <taxon>Poales</taxon>
        <taxon>Poaceae</taxon>
        <taxon>BOP clade</taxon>
        <taxon>Pooideae</taxon>
        <taxon>Triticodae</taxon>
        <taxon>Triticeae</taxon>
        <taxon>Triticinae</taxon>
        <taxon>Triticum</taxon>
    </lineage>
</organism>
<keyword evidence="2" id="KW-1185">Reference proteome</keyword>
<gene>
    <name evidence="1" type="ORF">TRITD_7Av1G273780</name>
</gene>
<protein>
    <submittedName>
        <fullName evidence="1">Uncharacterized protein</fullName>
    </submittedName>
</protein>
<sequence length="258" mass="28456">MGGHDDCDSAGDDGDDGGVHERRLLLVPEVVSMAAAEPRTGIHTTARVLRYHHDGVVLSSRPARVHLVDDRGYTADTPAAEMVEIDEEKMQRFAGRDARLRARLREIGSWYTSKRERSLFGRGGHKHSLQVLLWAMDQADSPVRSVARKWVAFTSIETADLAPAMRESALRFPRGGPGPPCSRVGMAPIMIYEDPVEQPPQEEKIAEGVGVNLGNKLDVENPTRSEMMEAGVKQVGEVAREVFKAAHGWCLETRRILG</sequence>
<dbReference type="EMBL" id="LT934123">
    <property type="protein sequence ID" value="VAI81575.1"/>
    <property type="molecule type" value="Genomic_DNA"/>
</dbReference>
<dbReference type="Gramene" id="TRITD7Av1G273780.1">
    <property type="protein sequence ID" value="TRITD7Av1G273780.1"/>
    <property type="gene ID" value="TRITD7Av1G273780"/>
</dbReference>
<dbReference type="OMA" id="MAPIMIY"/>